<evidence type="ECO:0000259" key="1">
    <source>
        <dbReference type="PROSITE" id="PS51272"/>
    </source>
</evidence>
<evidence type="ECO:0000313" key="2">
    <source>
        <dbReference type="EMBL" id="MCU6796210.1"/>
    </source>
</evidence>
<proteinExistence type="predicted"/>
<gene>
    <name evidence="2" type="ORF">OB236_29220</name>
</gene>
<name>A0ABT2UNJ8_9BACL</name>
<evidence type="ECO:0000313" key="3">
    <source>
        <dbReference type="Proteomes" id="UP001652445"/>
    </source>
</evidence>
<protein>
    <submittedName>
        <fullName evidence="2">S-layer homology domain-containing protein</fullName>
    </submittedName>
</protein>
<reference evidence="2 3" key="1">
    <citation type="submission" date="2022-09" db="EMBL/GenBank/DDBJ databases">
        <authorList>
            <person name="Han X.L."/>
            <person name="Wang Q."/>
            <person name="Lu T."/>
        </authorList>
    </citation>
    <scope>NUCLEOTIDE SEQUENCE [LARGE SCALE GENOMIC DNA]</scope>
    <source>
        <strain evidence="2 3">WQ 127069</strain>
    </source>
</reference>
<dbReference type="EMBL" id="JAOQIO010000099">
    <property type="protein sequence ID" value="MCU6796210.1"/>
    <property type="molecule type" value="Genomic_DNA"/>
</dbReference>
<comment type="caution">
    <text evidence="2">The sequence shown here is derived from an EMBL/GenBank/DDBJ whole genome shotgun (WGS) entry which is preliminary data.</text>
</comment>
<organism evidence="2 3">
    <name type="scientific">Paenibacillus baimaensis</name>
    <dbReference type="NCBI Taxonomy" id="2982185"/>
    <lineage>
        <taxon>Bacteria</taxon>
        <taxon>Bacillati</taxon>
        <taxon>Bacillota</taxon>
        <taxon>Bacilli</taxon>
        <taxon>Bacillales</taxon>
        <taxon>Paenibacillaceae</taxon>
        <taxon>Paenibacillus</taxon>
    </lineage>
</organism>
<accession>A0ABT2UNJ8</accession>
<dbReference type="InterPro" id="IPR001119">
    <property type="entry name" value="SLH_dom"/>
</dbReference>
<dbReference type="PROSITE" id="PS51272">
    <property type="entry name" value="SLH"/>
    <property type="match status" value="1"/>
</dbReference>
<dbReference type="RefSeq" id="WP_262687100.1">
    <property type="nucleotide sequence ID" value="NZ_JAOQIO010000099.1"/>
</dbReference>
<sequence length="235" mass="25297">MAVVTLPFSLLIPNHIGFARSNDTVVVSDVLPVVEEGGTAADNEEEMTFLFSDITGHWAEAPIREAAANGFISGYVDGTFKPDHTLTLAEFTALLTASLEVPILTPSIANSAPSAANSTEITLYNGNIQSLRDVGIIKENEFTPDQWNRELTRSVLIALSLRAIDPNSINEESELKQRAISAGLLDDSHSTDTDSKQVQAEWAAKVSTRAEAVVVMLRLRNALGLAGPNKETVSH</sequence>
<dbReference type="Proteomes" id="UP001652445">
    <property type="component" value="Unassembled WGS sequence"/>
</dbReference>
<dbReference type="Pfam" id="PF00395">
    <property type="entry name" value="SLH"/>
    <property type="match status" value="1"/>
</dbReference>
<feature type="domain" description="SLH" evidence="1">
    <location>
        <begin position="46"/>
        <end position="109"/>
    </location>
</feature>
<keyword evidence="3" id="KW-1185">Reference proteome</keyword>